<comment type="caution">
    <text evidence="1">The sequence shown here is derived from an EMBL/GenBank/DDBJ whole genome shotgun (WGS) entry which is preliminary data.</text>
</comment>
<sequence>MAYNLQHTSDEGFDIHSSCNDQKEYISELYSNSDLYSESQHSSDQSKVKLINHMDRQEKQLTNMNDNLFQIESPQTDNLYYLNQFLKKKRYWVIQNFFQIKQQKYIKKNYPSLIFSLFLNSDQEQIQHVLNLFLEKKYYYWKKFCDFNQFIIEKVCKDLKLQYENLKKCNQDFKEQQVTNEPNNQNDSMKQNDSMRFQALLEQFQKLCNKNHLIITITRFEYFEEGLKKIEDIENQCKEKNLQDNQLLQHLNALKEFITITQTLKNNYDKYDKSQRKYIKKQIDITKEDILKLMEDPLIKEKSQDVLNIISNVLNILNIDNKKIDQNQNSKYYFDLDEIKKLDKIQWRIFYEKANALLNSENSPNLQSKKSKEAMNVEQERMDQNTYFWQPIKKVKL</sequence>
<protein>
    <submittedName>
        <fullName evidence="1">Uncharacterized protein</fullName>
    </submittedName>
</protein>
<proteinExistence type="predicted"/>
<dbReference type="AlphaFoldDB" id="A0A8S1XKX6"/>
<accession>A0A8S1XKX6</accession>
<organism evidence="1 2">
    <name type="scientific">Paramecium pentaurelia</name>
    <dbReference type="NCBI Taxonomy" id="43138"/>
    <lineage>
        <taxon>Eukaryota</taxon>
        <taxon>Sar</taxon>
        <taxon>Alveolata</taxon>
        <taxon>Ciliophora</taxon>
        <taxon>Intramacronucleata</taxon>
        <taxon>Oligohymenophorea</taxon>
        <taxon>Peniculida</taxon>
        <taxon>Parameciidae</taxon>
        <taxon>Paramecium</taxon>
    </lineage>
</organism>
<gene>
    <name evidence="1" type="ORF">PPENT_87.1.T1290028</name>
</gene>
<dbReference type="EMBL" id="CAJJDO010000129">
    <property type="protein sequence ID" value="CAD8201793.1"/>
    <property type="molecule type" value="Genomic_DNA"/>
</dbReference>
<evidence type="ECO:0000313" key="1">
    <source>
        <dbReference type="EMBL" id="CAD8201793.1"/>
    </source>
</evidence>
<dbReference type="Proteomes" id="UP000689195">
    <property type="component" value="Unassembled WGS sequence"/>
</dbReference>
<evidence type="ECO:0000313" key="2">
    <source>
        <dbReference type="Proteomes" id="UP000689195"/>
    </source>
</evidence>
<keyword evidence="2" id="KW-1185">Reference proteome</keyword>
<name>A0A8S1XKX6_9CILI</name>
<reference evidence="1" key="1">
    <citation type="submission" date="2021-01" db="EMBL/GenBank/DDBJ databases">
        <authorList>
            <consortium name="Genoscope - CEA"/>
            <person name="William W."/>
        </authorList>
    </citation>
    <scope>NUCLEOTIDE SEQUENCE</scope>
</reference>